<evidence type="ECO:0000313" key="4">
    <source>
        <dbReference type="Proteomes" id="UP000824150"/>
    </source>
</evidence>
<dbReference type="GO" id="GO:0004803">
    <property type="term" value="F:transposase activity"/>
    <property type="evidence" value="ECO:0007669"/>
    <property type="project" value="InterPro"/>
</dbReference>
<feature type="domain" description="Transposase IS4-like" evidence="2">
    <location>
        <begin position="178"/>
        <end position="397"/>
    </location>
</feature>
<dbReference type="GO" id="GO:0003677">
    <property type="term" value="F:DNA binding"/>
    <property type="evidence" value="ECO:0007669"/>
    <property type="project" value="InterPro"/>
</dbReference>
<gene>
    <name evidence="3" type="ORF">IAA31_06765</name>
</gene>
<dbReference type="GO" id="GO:0006313">
    <property type="term" value="P:DNA transposition"/>
    <property type="evidence" value="ECO:0007669"/>
    <property type="project" value="InterPro"/>
</dbReference>
<proteinExistence type="predicted"/>
<dbReference type="InterPro" id="IPR002559">
    <property type="entry name" value="Transposase_11"/>
</dbReference>
<evidence type="ECO:0000313" key="3">
    <source>
        <dbReference type="EMBL" id="MBU3827173.1"/>
    </source>
</evidence>
<accession>A0A9E2KQ05</accession>
<dbReference type="SMART" id="SM00384">
    <property type="entry name" value="AT_hook"/>
    <property type="match status" value="3"/>
</dbReference>
<dbReference type="Pfam" id="PF01609">
    <property type="entry name" value="DDE_Tnp_1"/>
    <property type="match status" value="1"/>
</dbReference>
<organism evidence="3 4">
    <name type="scientific">Candidatus Anaerobiospirillum merdipullorum</name>
    <dbReference type="NCBI Taxonomy" id="2838450"/>
    <lineage>
        <taxon>Bacteria</taxon>
        <taxon>Pseudomonadati</taxon>
        <taxon>Pseudomonadota</taxon>
        <taxon>Gammaproteobacteria</taxon>
        <taxon>Aeromonadales</taxon>
        <taxon>Succinivibrionaceae</taxon>
        <taxon>Anaerobiospirillum</taxon>
    </lineage>
</organism>
<reference evidence="3" key="1">
    <citation type="journal article" date="2021" name="PeerJ">
        <title>Extensive microbial diversity within the chicken gut microbiome revealed by metagenomics and culture.</title>
        <authorList>
            <person name="Gilroy R."/>
            <person name="Ravi A."/>
            <person name="Getino M."/>
            <person name="Pursley I."/>
            <person name="Horton D.L."/>
            <person name="Alikhan N.F."/>
            <person name="Baker D."/>
            <person name="Gharbi K."/>
            <person name="Hall N."/>
            <person name="Watson M."/>
            <person name="Adriaenssens E.M."/>
            <person name="Foster-Nyarko E."/>
            <person name="Jarju S."/>
            <person name="Secka A."/>
            <person name="Antonio M."/>
            <person name="Oren A."/>
            <person name="Chaudhuri R.R."/>
            <person name="La Ragione R."/>
            <person name="Hildebrand F."/>
            <person name="Pallen M.J."/>
        </authorList>
    </citation>
    <scope>NUCLEOTIDE SEQUENCE</scope>
    <source>
        <strain evidence="3">687</strain>
    </source>
</reference>
<dbReference type="AlphaFoldDB" id="A0A9E2KQ05"/>
<evidence type="ECO:0000256" key="1">
    <source>
        <dbReference type="SAM" id="MobiDB-lite"/>
    </source>
</evidence>
<dbReference type="Proteomes" id="UP000824150">
    <property type="component" value="Unassembled WGS sequence"/>
</dbReference>
<sequence length="559" mass="62907">MAVPEEIRKVPRPRNTIVEDSGTYGTYRYAVRERSRVIYEPGRNPRPVNGKVIGHIIDLAFHPLTVKSKTGADGPADLSYGGSAFVHSVSADLLTDLEGSFNTADAMLIMTIASLRAIKPDIASNRYGSEYKRTFLSVFYPGMSLSKNSICTFLQNLGMDRAKRQAFIKKRIDAVCEQDHIAIDGTLKQDTSSVNGFSAFSYKGRVRGVKDISILYAYSIETQEPICAEVFPGNCIDAAAFKEFIQHNNLTKGLILADKGFPLRAIEDELKNRPMLHYLLPLKRNDSRIKKYGMLKFNKAIIYGGRTKILCRKVKMEHGSFLYSYQDLTRESLEKNSYVERAALSANQDIDVKKYEMKREVFGVIVFESDQDLDLLTIYKCFAERWGIECLFDMYKHDEDLTKTEVQNEFSIRGSEFIDLIATTITARCVKKADQAGLLRNITYRSLLSDLDQLYRAVDAPREVKMDDGGWTHHFKEGLEELVELGLCAGKAELKVPGKRGRPRKNPQPADAAPKRKRGRPRKNPEPTADAAPKRHRGRSSKKEKEAEAAAQTFSGSAV</sequence>
<comment type="caution">
    <text evidence="3">The sequence shown here is derived from an EMBL/GenBank/DDBJ whole genome shotgun (WGS) entry which is preliminary data.</text>
</comment>
<reference evidence="3" key="2">
    <citation type="submission" date="2021-04" db="EMBL/GenBank/DDBJ databases">
        <authorList>
            <person name="Gilroy R."/>
        </authorList>
    </citation>
    <scope>NUCLEOTIDE SEQUENCE</scope>
    <source>
        <strain evidence="3">687</strain>
    </source>
</reference>
<dbReference type="EMBL" id="JAHLFG010000072">
    <property type="protein sequence ID" value="MBU3827173.1"/>
    <property type="molecule type" value="Genomic_DNA"/>
</dbReference>
<name>A0A9E2KQ05_9GAMM</name>
<dbReference type="PRINTS" id="PR00929">
    <property type="entry name" value="ATHOOK"/>
</dbReference>
<protein>
    <submittedName>
        <fullName evidence="3">Transposase</fullName>
    </submittedName>
</protein>
<feature type="region of interest" description="Disordered" evidence="1">
    <location>
        <begin position="494"/>
        <end position="559"/>
    </location>
</feature>
<dbReference type="InterPro" id="IPR017956">
    <property type="entry name" value="AT_hook_DNA-bd_motif"/>
</dbReference>
<evidence type="ECO:0000259" key="2">
    <source>
        <dbReference type="Pfam" id="PF01609"/>
    </source>
</evidence>